<feature type="binding site" evidence="7">
    <location>
        <position position="191"/>
    </location>
    <ligand>
        <name>Zn(2+)</name>
        <dbReference type="ChEBI" id="CHEBI:29105"/>
        <note>catalytic</note>
    </ligand>
</feature>
<comment type="function">
    <text evidence="7">Single strand-specific metallo-endoribonuclease involved in late-stage 70S ribosome quality control and in maturation of the 3' terminus of the 16S rRNA.</text>
</comment>
<dbReference type="InterPro" id="IPR023091">
    <property type="entry name" value="MetalPrtase_cat_dom_sf_prd"/>
</dbReference>
<dbReference type="GO" id="GO:0008270">
    <property type="term" value="F:zinc ion binding"/>
    <property type="evidence" value="ECO:0007669"/>
    <property type="project" value="UniProtKB-UniRule"/>
</dbReference>
<evidence type="ECO:0000256" key="4">
    <source>
        <dbReference type="ARBA" id="ARBA00022759"/>
    </source>
</evidence>
<keyword evidence="5 7" id="KW-0378">Hydrolase</keyword>
<dbReference type="PROSITE" id="PS01306">
    <property type="entry name" value="UPF0054"/>
    <property type="match status" value="1"/>
</dbReference>
<dbReference type="Gene3D" id="3.40.390.30">
    <property type="entry name" value="Metalloproteases ('zincins'), catalytic domain"/>
    <property type="match status" value="1"/>
</dbReference>
<proteinExistence type="inferred from homology"/>
<sequence>MSFLFDTKALQDWDLFKTQIFLPFIYPKLLQNYKHYNVFNQESHSVTLQEKTTIISDKRQDSQKQIIQLHTKETLNIPIRQQTQKNIKEEFCAYLGFLSAYIFKGFEKKARKDDIFFVELILVNDCNMQQINKEYMQKDYPTDVLSFPLEIFEIPEKQCFGSIVMNFDDVQRKSERFNHNLYAEISILFTHAFLHLLGFDHEQDNGEHRKSENFILQSLNLPTSLIIRNS</sequence>
<dbReference type="Proteomes" id="UP000256379">
    <property type="component" value="Unassembled WGS sequence"/>
</dbReference>
<keyword evidence="3 7" id="KW-0479">Metal-binding</keyword>
<comment type="caution">
    <text evidence="8">The sequence shown here is derived from an EMBL/GenBank/DDBJ whole genome shotgun (WGS) entry which is preliminary data.</text>
</comment>
<comment type="subcellular location">
    <subcellularLocation>
        <location evidence="7">Cytoplasm</location>
    </subcellularLocation>
</comment>
<dbReference type="GO" id="GO:0005737">
    <property type="term" value="C:cytoplasm"/>
    <property type="evidence" value="ECO:0007669"/>
    <property type="project" value="UniProtKB-SubCell"/>
</dbReference>
<comment type="cofactor">
    <cofactor evidence="7">
        <name>Zn(2+)</name>
        <dbReference type="ChEBI" id="CHEBI:29105"/>
    </cofactor>
    <text evidence="7">Binds 1 zinc ion.</text>
</comment>
<reference evidence="8 9" key="1">
    <citation type="submission" date="2018-04" db="EMBL/GenBank/DDBJ databases">
        <title>Novel Campyloabacter and Helicobacter Species and Strains.</title>
        <authorList>
            <person name="Mannion A.J."/>
            <person name="Shen Z."/>
            <person name="Fox J.G."/>
        </authorList>
    </citation>
    <scope>NUCLEOTIDE SEQUENCE [LARGE SCALE GENOMIC DNA]</scope>
    <source>
        <strain evidence="8 9">MIT 17-337</strain>
    </source>
</reference>
<gene>
    <name evidence="7" type="primary">ybeY</name>
    <name evidence="8" type="ORF">CQA53_01940</name>
</gene>
<dbReference type="AlphaFoldDB" id="A0A3D8IPM0"/>
<dbReference type="GO" id="GO:0004222">
    <property type="term" value="F:metalloendopeptidase activity"/>
    <property type="evidence" value="ECO:0007669"/>
    <property type="project" value="InterPro"/>
</dbReference>
<dbReference type="EMBL" id="NXLQ01000002">
    <property type="protein sequence ID" value="RDU67162.1"/>
    <property type="molecule type" value="Genomic_DNA"/>
</dbReference>
<dbReference type="NCBIfam" id="TIGR00043">
    <property type="entry name" value="rRNA maturation RNase YbeY"/>
    <property type="match status" value="1"/>
</dbReference>
<keyword evidence="7" id="KW-0698">rRNA processing</keyword>
<keyword evidence="2 7" id="KW-0540">Nuclease</keyword>
<keyword evidence="7" id="KW-0963">Cytoplasm</keyword>
<dbReference type="GO" id="GO:0006364">
    <property type="term" value="P:rRNA processing"/>
    <property type="evidence" value="ECO:0007669"/>
    <property type="project" value="UniProtKB-UniRule"/>
</dbReference>
<evidence type="ECO:0000256" key="7">
    <source>
        <dbReference type="HAMAP-Rule" id="MF_00009"/>
    </source>
</evidence>
<evidence type="ECO:0000256" key="2">
    <source>
        <dbReference type="ARBA" id="ARBA00022722"/>
    </source>
</evidence>
<accession>A0A3D8IPM0</accession>
<evidence type="ECO:0000313" key="9">
    <source>
        <dbReference type="Proteomes" id="UP000256379"/>
    </source>
</evidence>
<keyword evidence="7" id="KW-0690">Ribosome biogenesis</keyword>
<dbReference type="SUPFAM" id="SSF55486">
    <property type="entry name" value="Metalloproteases ('zincins'), catalytic domain"/>
    <property type="match status" value="1"/>
</dbReference>
<organism evidence="8 9">
    <name type="scientific">Helicobacter didelphidarum</name>
    <dbReference type="NCBI Taxonomy" id="2040648"/>
    <lineage>
        <taxon>Bacteria</taxon>
        <taxon>Pseudomonadati</taxon>
        <taxon>Campylobacterota</taxon>
        <taxon>Epsilonproteobacteria</taxon>
        <taxon>Campylobacterales</taxon>
        <taxon>Helicobacteraceae</taxon>
        <taxon>Helicobacter</taxon>
    </lineage>
</organism>
<dbReference type="InterPro" id="IPR002036">
    <property type="entry name" value="YbeY"/>
</dbReference>
<keyword evidence="4 7" id="KW-0255">Endonuclease</keyword>
<keyword evidence="9" id="KW-1185">Reference proteome</keyword>
<dbReference type="InterPro" id="IPR020549">
    <property type="entry name" value="YbeY_CS"/>
</dbReference>
<evidence type="ECO:0000256" key="3">
    <source>
        <dbReference type="ARBA" id="ARBA00022723"/>
    </source>
</evidence>
<evidence type="ECO:0000256" key="1">
    <source>
        <dbReference type="ARBA" id="ARBA00010875"/>
    </source>
</evidence>
<evidence type="ECO:0000313" key="8">
    <source>
        <dbReference type="EMBL" id="RDU67162.1"/>
    </source>
</evidence>
<feature type="binding site" evidence="7">
    <location>
        <position position="195"/>
    </location>
    <ligand>
        <name>Zn(2+)</name>
        <dbReference type="ChEBI" id="CHEBI:29105"/>
        <note>catalytic</note>
    </ligand>
</feature>
<comment type="similarity">
    <text evidence="1 7">Belongs to the endoribonuclease YbeY family.</text>
</comment>
<name>A0A3D8IPM0_9HELI</name>
<keyword evidence="6 7" id="KW-0862">Zinc</keyword>
<dbReference type="PANTHER" id="PTHR46986">
    <property type="entry name" value="ENDORIBONUCLEASE YBEY, CHLOROPLASTIC"/>
    <property type="match status" value="1"/>
</dbReference>
<evidence type="ECO:0000256" key="5">
    <source>
        <dbReference type="ARBA" id="ARBA00022801"/>
    </source>
</evidence>
<dbReference type="Pfam" id="PF02130">
    <property type="entry name" value="YbeY"/>
    <property type="match status" value="1"/>
</dbReference>
<dbReference type="OrthoDB" id="9807740at2"/>
<evidence type="ECO:0000256" key="6">
    <source>
        <dbReference type="ARBA" id="ARBA00022833"/>
    </source>
</evidence>
<dbReference type="EC" id="3.1.-.-" evidence="7"/>
<dbReference type="HAMAP" id="MF_00009">
    <property type="entry name" value="Endoribonucl_YbeY"/>
    <property type="match status" value="1"/>
</dbReference>
<protein>
    <recommendedName>
        <fullName evidence="7">Endoribonuclease YbeY</fullName>
        <ecNumber evidence="7">3.1.-.-</ecNumber>
    </recommendedName>
</protein>
<feature type="binding site" evidence="7">
    <location>
        <position position="201"/>
    </location>
    <ligand>
        <name>Zn(2+)</name>
        <dbReference type="ChEBI" id="CHEBI:29105"/>
        <note>catalytic</note>
    </ligand>
</feature>
<dbReference type="PANTHER" id="PTHR46986:SF1">
    <property type="entry name" value="ENDORIBONUCLEASE YBEY, CHLOROPLASTIC"/>
    <property type="match status" value="1"/>
</dbReference>
<dbReference type="GO" id="GO:0004521">
    <property type="term" value="F:RNA endonuclease activity"/>
    <property type="evidence" value="ECO:0007669"/>
    <property type="project" value="UniProtKB-UniRule"/>
</dbReference>